<dbReference type="EMBL" id="SZZH01000001">
    <property type="protein sequence ID" value="TKV61379.1"/>
    <property type="molecule type" value="Genomic_DNA"/>
</dbReference>
<accession>A0A4U6QM27</accession>
<evidence type="ECO:0000313" key="1">
    <source>
        <dbReference type="EMBL" id="TKV61379.1"/>
    </source>
</evidence>
<keyword evidence="2" id="KW-1185">Reference proteome</keyword>
<organism evidence="1 2">
    <name type="scientific">Nakamurella flava</name>
    <dbReference type="NCBI Taxonomy" id="2576308"/>
    <lineage>
        <taxon>Bacteria</taxon>
        <taxon>Bacillati</taxon>
        <taxon>Actinomycetota</taxon>
        <taxon>Actinomycetes</taxon>
        <taxon>Nakamurellales</taxon>
        <taxon>Nakamurellaceae</taxon>
        <taxon>Nakamurella</taxon>
    </lineage>
</organism>
<proteinExistence type="predicted"/>
<dbReference type="AlphaFoldDB" id="A0A4U6QM27"/>
<name>A0A4U6QM27_9ACTN</name>
<protein>
    <submittedName>
        <fullName evidence="1">Uncharacterized protein</fullName>
    </submittedName>
</protein>
<dbReference type="OrthoDB" id="530515at2"/>
<gene>
    <name evidence="1" type="ORF">FDO65_07250</name>
</gene>
<dbReference type="RefSeq" id="WP_137448683.1">
    <property type="nucleotide sequence ID" value="NZ_SZZH01000001.1"/>
</dbReference>
<dbReference type="Proteomes" id="UP000306985">
    <property type="component" value="Unassembled WGS sequence"/>
</dbReference>
<sequence length="118" mass="12976">MNEITLTAEELVVEPRGLDKLWSFTRELRIPLTHVRGATADPGVVDEPRGIRAPGLAVPGKYAGTFHRGGEATFWNVSDPRDNLVVELRDEKYVRLVLTVADPTGEERRINAAAQGAN</sequence>
<comment type="caution">
    <text evidence="1">The sequence shown here is derived from an EMBL/GenBank/DDBJ whole genome shotgun (WGS) entry which is preliminary data.</text>
</comment>
<evidence type="ECO:0000313" key="2">
    <source>
        <dbReference type="Proteomes" id="UP000306985"/>
    </source>
</evidence>
<reference evidence="1 2" key="1">
    <citation type="submission" date="2019-05" db="EMBL/GenBank/DDBJ databases">
        <title>Nakamurella sp. N5BH11, whole genome shotgun sequence.</title>
        <authorList>
            <person name="Tuo L."/>
        </authorList>
    </citation>
    <scope>NUCLEOTIDE SEQUENCE [LARGE SCALE GENOMIC DNA]</scope>
    <source>
        <strain evidence="1 2">N5BH11</strain>
    </source>
</reference>